<evidence type="ECO:0000313" key="1">
    <source>
        <dbReference type="EMBL" id="MEQ2441798.1"/>
    </source>
</evidence>
<gene>
    <name evidence="1" type="ORF">WMO26_13245</name>
</gene>
<dbReference type="EMBL" id="JBBMFD010000046">
    <property type="protein sequence ID" value="MEQ2441798.1"/>
    <property type="molecule type" value="Genomic_DNA"/>
</dbReference>
<dbReference type="Gene3D" id="1.10.1740.10">
    <property type="match status" value="1"/>
</dbReference>
<dbReference type="InterPro" id="IPR013325">
    <property type="entry name" value="RNA_pol_sigma_r2"/>
</dbReference>
<proteinExistence type="predicted"/>
<name>A0ABV1E3B2_9FIRM</name>
<dbReference type="SUPFAM" id="SSF88946">
    <property type="entry name" value="Sigma2 domain of RNA polymerase sigma factors"/>
    <property type="match status" value="1"/>
</dbReference>
<reference evidence="1 2" key="1">
    <citation type="submission" date="2024-03" db="EMBL/GenBank/DDBJ databases">
        <title>Human intestinal bacterial collection.</title>
        <authorList>
            <person name="Pauvert C."/>
            <person name="Hitch T.C.A."/>
            <person name="Clavel T."/>
        </authorList>
    </citation>
    <scope>NUCLEOTIDE SEQUENCE [LARGE SCALE GENOMIC DNA]</scope>
    <source>
        <strain evidence="1 2">CLA-JM-H44</strain>
    </source>
</reference>
<dbReference type="Proteomes" id="UP001489509">
    <property type="component" value="Unassembled WGS sequence"/>
</dbReference>
<keyword evidence="2" id="KW-1185">Reference proteome</keyword>
<evidence type="ECO:0008006" key="3">
    <source>
        <dbReference type="Google" id="ProtNLM"/>
    </source>
</evidence>
<comment type="caution">
    <text evidence="1">The sequence shown here is derived from an EMBL/GenBank/DDBJ whole genome shotgun (WGS) entry which is preliminary data.</text>
</comment>
<sequence>MPAMLTEDDVIRANLSLVLQEAQGAYKGLESEDRIAVAMYGLLYAVRTFSEAYCNFQSYATDCIRKTLKEANREAWRQRQGESPFSLDHCYGPNSETGSVLSNAVGRQPFDETGLEVHFFLHLLHPLSRKVLLLRMNGYTDREVCGLLKLSRPKLCVIYTCLRQEWLLYTGAKTADCP</sequence>
<organism evidence="1 2">
    <name type="scientific">Solibaculum intestinale</name>
    <dbReference type="NCBI Taxonomy" id="3133165"/>
    <lineage>
        <taxon>Bacteria</taxon>
        <taxon>Bacillati</taxon>
        <taxon>Bacillota</taxon>
        <taxon>Clostridia</taxon>
        <taxon>Eubacteriales</taxon>
        <taxon>Oscillospiraceae</taxon>
        <taxon>Solibaculum</taxon>
    </lineage>
</organism>
<evidence type="ECO:0000313" key="2">
    <source>
        <dbReference type="Proteomes" id="UP001489509"/>
    </source>
</evidence>
<protein>
    <recommendedName>
        <fullName evidence="3">Sigma-70 family RNA polymerase sigma factor</fullName>
    </recommendedName>
</protein>
<dbReference type="RefSeq" id="WP_349221107.1">
    <property type="nucleotide sequence ID" value="NZ_JBBMFD010000046.1"/>
</dbReference>
<accession>A0ABV1E3B2</accession>